<evidence type="ECO:0000259" key="1">
    <source>
        <dbReference type="Pfam" id="PF24764"/>
    </source>
</evidence>
<keyword evidence="3" id="KW-1185">Reference proteome</keyword>
<reference evidence="2" key="1">
    <citation type="submission" date="2022-06" db="EMBL/GenBank/DDBJ databases">
        <title>Genome Sequence of Candolleomyces eurysporus.</title>
        <authorList>
            <person name="Buettner E."/>
        </authorList>
    </citation>
    <scope>NUCLEOTIDE SEQUENCE</scope>
    <source>
        <strain evidence="2">VTCC 930004</strain>
    </source>
</reference>
<dbReference type="InterPro" id="IPR058913">
    <property type="entry name" value="Integrase_dom_put"/>
</dbReference>
<proteinExistence type="predicted"/>
<dbReference type="Proteomes" id="UP001140091">
    <property type="component" value="Unassembled WGS sequence"/>
</dbReference>
<comment type="caution">
    <text evidence="2">The sequence shown here is derived from an EMBL/GenBank/DDBJ whole genome shotgun (WGS) entry which is preliminary data.</text>
</comment>
<evidence type="ECO:0000313" key="3">
    <source>
        <dbReference type="Proteomes" id="UP001140091"/>
    </source>
</evidence>
<dbReference type="PANTHER" id="PTHR46177:SF1">
    <property type="entry name" value="INTEGRASE CATALYTIC DOMAIN-CONTAINING PROTEIN"/>
    <property type="match status" value="1"/>
</dbReference>
<feature type="non-terminal residue" evidence="2">
    <location>
        <position position="400"/>
    </location>
</feature>
<dbReference type="Pfam" id="PF24764">
    <property type="entry name" value="rva_4"/>
    <property type="match status" value="1"/>
</dbReference>
<organism evidence="2 3">
    <name type="scientific">Candolleomyces eurysporus</name>
    <dbReference type="NCBI Taxonomy" id="2828524"/>
    <lineage>
        <taxon>Eukaryota</taxon>
        <taxon>Fungi</taxon>
        <taxon>Dikarya</taxon>
        <taxon>Basidiomycota</taxon>
        <taxon>Agaricomycotina</taxon>
        <taxon>Agaricomycetes</taxon>
        <taxon>Agaricomycetidae</taxon>
        <taxon>Agaricales</taxon>
        <taxon>Agaricineae</taxon>
        <taxon>Psathyrellaceae</taxon>
        <taxon>Candolleomyces</taxon>
    </lineage>
</organism>
<dbReference type="PANTHER" id="PTHR46177">
    <property type="entry name" value="INTEGRASE CATALYTIC DOMAIN-CONTAINING PROTEIN"/>
    <property type="match status" value="1"/>
</dbReference>
<dbReference type="EMBL" id="JANBPK010000165">
    <property type="protein sequence ID" value="KAJ2936135.1"/>
    <property type="molecule type" value="Genomic_DNA"/>
</dbReference>
<evidence type="ECO:0000313" key="2">
    <source>
        <dbReference type="EMBL" id="KAJ2936135.1"/>
    </source>
</evidence>
<feature type="domain" description="Integrase core" evidence="1">
    <location>
        <begin position="145"/>
        <end position="301"/>
    </location>
</feature>
<name>A0A9W8JK25_9AGAR</name>
<sequence>MNFTRDQKLRYLEEKHGLSIKYTKHQELEDVLEILTVRKPQVSQTLIKGVAMNLIEKDTNQGKGPGALKSMLQNELILIPWDQMRALVRALAPEGFLKRQPGSKQQDIARVALVSIGLFHEVSADGHEKLNGQALRMGDISLPIYGYHDKWSGYLLKLLVLPDSRNAAPLAHVYLDLIEQYGGIPMQLTTDKGSEQAWQHSIQDAFRHLLAPQIDPEVYPTCVGLKSPHNTVIESLWNLFQKHTGKTPTEAILKGQELHIFQPGCFYHGALFYWVFIPLIQGTLKKFRDHWNYHHVRPQPEKVNPSGHVPAVVFESLEKYDPDATHCIIQVPQDMIDDLCRHLEAHPDIGGCSQFFQWYSGDFNTIAQQAYEAIGSPDINIATTWEVFRSMSEPIKNLLI</sequence>
<accession>A0A9W8JK25</accession>
<dbReference type="OrthoDB" id="2974164at2759"/>
<dbReference type="AlphaFoldDB" id="A0A9W8JK25"/>
<gene>
    <name evidence="2" type="ORF">H1R20_g959</name>
</gene>
<protein>
    <recommendedName>
        <fullName evidence="1">Integrase core domain-containing protein</fullName>
    </recommendedName>
</protein>